<sequence length="110" mass="12139">MLKSELAGYMEIFHCGEQYAAVSRELETAFGIKGAELRALVNTLRREGVPICSNAKGYFFAETDEELLQTIRHMSSRIAGISGAIRGLKKARSRFDNNQTSLPLEGGDDL</sequence>
<organism evidence="1">
    <name type="scientific">bioreactor metagenome</name>
    <dbReference type="NCBI Taxonomy" id="1076179"/>
    <lineage>
        <taxon>unclassified sequences</taxon>
        <taxon>metagenomes</taxon>
        <taxon>ecological metagenomes</taxon>
    </lineage>
</organism>
<dbReference type="EMBL" id="VSSQ01001106">
    <property type="protein sequence ID" value="MPM05157.1"/>
    <property type="molecule type" value="Genomic_DNA"/>
</dbReference>
<gene>
    <name evidence="1" type="ORF">SDC9_51444</name>
</gene>
<name>A0A644WNF1_9ZZZZ</name>
<dbReference type="AlphaFoldDB" id="A0A644WNF1"/>
<evidence type="ECO:0008006" key="2">
    <source>
        <dbReference type="Google" id="ProtNLM"/>
    </source>
</evidence>
<protein>
    <recommendedName>
        <fullName evidence="2">Helix-turn-helix type 11 domain-containing protein</fullName>
    </recommendedName>
</protein>
<accession>A0A644WNF1</accession>
<reference evidence="1" key="1">
    <citation type="submission" date="2019-08" db="EMBL/GenBank/DDBJ databases">
        <authorList>
            <person name="Kucharzyk K."/>
            <person name="Murdoch R.W."/>
            <person name="Higgins S."/>
            <person name="Loffler F."/>
        </authorList>
    </citation>
    <scope>NUCLEOTIDE SEQUENCE</scope>
</reference>
<evidence type="ECO:0000313" key="1">
    <source>
        <dbReference type="EMBL" id="MPM05157.1"/>
    </source>
</evidence>
<comment type="caution">
    <text evidence="1">The sequence shown here is derived from an EMBL/GenBank/DDBJ whole genome shotgun (WGS) entry which is preliminary data.</text>
</comment>
<proteinExistence type="predicted"/>